<feature type="region of interest" description="Disordered" evidence="1">
    <location>
        <begin position="1"/>
        <end position="33"/>
    </location>
</feature>
<proteinExistence type="predicted"/>
<accession>A0A949N577</accession>
<protein>
    <submittedName>
        <fullName evidence="2">Uncharacterized protein</fullName>
    </submittedName>
</protein>
<dbReference type="Pfam" id="PF20060">
    <property type="entry name" value="DUF6459"/>
    <property type="match status" value="1"/>
</dbReference>
<dbReference type="InterPro" id="IPR045596">
    <property type="entry name" value="DUF6459"/>
</dbReference>
<reference evidence="2" key="1">
    <citation type="submission" date="2021-06" db="EMBL/GenBank/DDBJ databases">
        <title>Sequencing of actinobacteria type strains.</title>
        <authorList>
            <person name="Nguyen G.-S."/>
            <person name="Wentzel A."/>
        </authorList>
    </citation>
    <scope>NUCLEOTIDE SEQUENCE</scope>
    <source>
        <strain evidence="2">P38-E01</strain>
    </source>
</reference>
<sequence length="160" mass="17421">MAPDQFRTATTTAPRTTRTTRPAGRRDSRRPARSAVLAAQRLRDNRTPHHWFAQRLLVVLSGLAPVHSLLGHTSGAAYDQLVGLAPLTPLRDIRACGPTTPTPVLEQVRGTTPSHGVIEAYARVSAGERSQALAFRLERGDDGRWRCCAVELGLEPQRAG</sequence>
<dbReference type="Proteomes" id="UP000694501">
    <property type="component" value="Unassembled WGS sequence"/>
</dbReference>
<gene>
    <name evidence="2" type="ORF">JGS22_013855</name>
</gene>
<evidence type="ECO:0000313" key="2">
    <source>
        <dbReference type="EMBL" id="MBU7598669.1"/>
    </source>
</evidence>
<comment type="caution">
    <text evidence="2">The sequence shown here is derived from an EMBL/GenBank/DDBJ whole genome shotgun (WGS) entry which is preliminary data.</text>
</comment>
<organism evidence="2 3">
    <name type="scientific">Streptomyces tardus</name>
    <dbReference type="NCBI Taxonomy" id="2780544"/>
    <lineage>
        <taxon>Bacteria</taxon>
        <taxon>Bacillati</taxon>
        <taxon>Actinomycetota</taxon>
        <taxon>Actinomycetes</taxon>
        <taxon>Kitasatosporales</taxon>
        <taxon>Streptomycetaceae</taxon>
        <taxon>Streptomyces</taxon>
    </lineage>
</organism>
<keyword evidence="3" id="KW-1185">Reference proteome</keyword>
<evidence type="ECO:0000313" key="3">
    <source>
        <dbReference type="Proteomes" id="UP000694501"/>
    </source>
</evidence>
<evidence type="ECO:0000256" key="1">
    <source>
        <dbReference type="SAM" id="MobiDB-lite"/>
    </source>
</evidence>
<dbReference type="EMBL" id="JAELVF020000001">
    <property type="protein sequence ID" value="MBU7598669.1"/>
    <property type="molecule type" value="Genomic_DNA"/>
</dbReference>
<feature type="compositionally biased region" description="Low complexity" evidence="1">
    <location>
        <begin position="7"/>
        <end position="22"/>
    </location>
</feature>
<dbReference type="AlphaFoldDB" id="A0A949N577"/>
<dbReference type="RefSeq" id="WP_211039811.1">
    <property type="nucleotide sequence ID" value="NZ_JAELVF020000001.1"/>
</dbReference>
<name>A0A949N577_9ACTN</name>